<name>A0A4Q7JED7_9PSEU</name>
<organism evidence="7 8">
    <name type="scientific">Amycolatopsis suaedae</name>
    <dbReference type="NCBI Taxonomy" id="2510978"/>
    <lineage>
        <taxon>Bacteria</taxon>
        <taxon>Bacillati</taxon>
        <taxon>Actinomycetota</taxon>
        <taxon>Actinomycetes</taxon>
        <taxon>Pseudonocardiales</taxon>
        <taxon>Pseudonocardiaceae</taxon>
        <taxon>Amycolatopsis</taxon>
    </lineage>
</organism>
<evidence type="ECO:0000256" key="2">
    <source>
        <dbReference type="ARBA" id="ARBA00022490"/>
    </source>
</evidence>
<dbReference type="OrthoDB" id="9802800at2"/>
<evidence type="ECO:0000313" key="7">
    <source>
        <dbReference type="EMBL" id="RZQ65053.1"/>
    </source>
</evidence>
<protein>
    <recommendedName>
        <fullName evidence="6">ATP-dependent Clp protease proteolytic subunit</fullName>
    </recommendedName>
</protein>
<dbReference type="EMBL" id="SFCC01000002">
    <property type="protein sequence ID" value="RZQ65053.1"/>
    <property type="molecule type" value="Genomic_DNA"/>
</dbReference>
<evidence type="ECO:0000256" key="6">
    <source>
        <dbReference type="RuleBase" id="RU003567"/>
    </source>
</evidence>
<dbReference type="GO" id="GO:0051117">
    <property type="term" value="F:ATPase binding"/>
    <property type="evidence" value="ECO:0007669"/>
    <property type="project" value="TreeGrafter"/>
</dbReference>
<comment type="similarity">
    <text evidence="1 6">Belongs to the peptidase S14 family.</text>
</comment>
<dbReference type="Pfam" id="PF00574">
    <property type="entry name" value="CLP_protease"/>
    <property type="match status" value="1"/>
</dbReference>
<dbReference type="GO" id="GO:0004176">
    <property type="term" value="F:ATP-dependent peptidase activity"/>
    <property type="evidence" value="ECO:0007669"/>
    <property type="project" value="InterPro"/>
</dbReference>
<evidence type="ECO:0000256" key="4">
    <source>
        <dbReference type="ARBA" id="ARBA00022801"/>
    </source>
</evidence>
<sequence length="175" mass="19031">MTFTDEQVEALLKRRIVLVSGDIDDDLANRVTAQLLLLADDDPVSDITMYVNSNGGSVTAGMAIVDTMRLVRPDVATTVMGLAAGMAQVVATAGAPGKRTALRRAKLLLMRPSGQPDSDVGREVMLRWADELYRITAEASGRPVERVRSDSERGSWFTARRAKTYGLVDHVVDRA</sequence>
<keyword evidence="3 7" id="KW-0645">Protease</keyword>
<dbReference type="GO" id="GO:0004252">
    <property type="term" value="F:serine-type endopeptidase activity"/>
    <property type="evidence" value="ECO:0007669"/>
    <property type="project" value="InterPro"/>
</dbReference>
<keyword evidence="4" id="KW-0378">Hydrolase</keyword>
<dbReference type="PANTHER" id="PTHR10381">
    <property type="entry name" value="ATP-DEPENDENT CLP PROTEASE PROTEOLYTIC SUBUNIT"/>
    <property type="match status" value="1"/>
</dbReference>
<dbReference type="PANTHER" id="PTHR10381:SF70">
    <property type="entry name" value="ATP-DEPENDENT CLP PROTEASE PROTEOLYTIC SUBUNIT"/>
    <property type="match status" value="1"/>
</dbReference>
<accession>A0A4Q7JED7</accession>
<evidence type="ECO:0000256" key="1">
    <source>
        <dbReference type="ARBA" id="ARBA00007039"/>
    </source>
</evidence>
<evidence type="ECO:0000313" key="8">
    <source>
        <dbReference type="Proteomes" id="UP000292003"/>
    </source>
</evidence>
<dbReference type="InterPro" id="IPR029045">
    <property type="entry name" value="ClpP/crotonase-like_dom_sf"/>
</dbReference>
<gene>
    <name evidence="7" type="ORF">EWH70_03880</name>
</gene>
<keyword evidence="5" id="KW-0720">Serine protease</keyword>
<keyword evidence="8" id="KW-1185">Reference proteome</keyword>
<dbReference type="RefSeq" id="WP_130473840.1">
    <property type="nucleotide sequence ID" value="NZ_SFCC01000002.1"/>
</dbReference>
<evidence type="ECO:0000256" key="3">
    <source>
        <dbReference type="ARBA" id="ARBA00022670"/>
    </source>
</evidence>
<dbReference type="InterPro" id="IPR001907">
    <property type="entry name" value="ClpP"/>
</dbReference>
<comment type="caution">
    <text evidence="7">The sequence shown here is derived from an EMBL/GenBank/DDBJ whole genome shotgun (WGS) entry which is preliminary data.</text>
</comment>
<proteinExistence type="inferred from homology"/>
<dbReference type="AlphaFoldDB" id="A0A4Q7JED7"/>
<reference evidence="7 8" key="1">
    <citation type="submission" date="2019-02" db="EMBL/GenBank/DDBJ databases">
        <title>Draft genome sequence of Amycolatopsis sp. 8-3EHSu isolated from roots of Suaeda maritima.</title>
        <authorList>
            <person name="Duangmal K."/>
            <person name="Chantavorakit T."/>
        </authorList>
    </citation>
    <scope>NUCLEOTIDE SEQUENCE [LARGE SCALE GENOMIC DNA]</scope>
    <source>
        <strain evidence="7 8">8-3EHSu</strain>
    </source>
</reference>
<dbReference type="GO" id="GO:0009368">
    <property type="term" value="C:endopeptidase Clp complex"/>
    <property type="evidence" value="ECO:0007669"/>
    <property type="project" value="TreeGrafter"/>
</dbReference>
<keyword evidence="2" id="KW-0963">Cytoplasm</keyword>
<dbReference type="GO" id="GO:0006515">
    <property type="term" value="P:protein quality control for misfolded or incompletely synthesized proteins"/>
    <property type="evidence" value="ECO:0007669"/>
    <property type="project" value="TreeGrafter"/>
</dbReference>
<evidence type="ECO:0000256" key="5">
    <source>
        <dbReference type="ARBA" id="ARBA00022825"/>
    </source>
</evidence>
<dbReference type="CDD" id="cd07017">
    <property type="entry name" value="S14_ClpP_2"/>
    <property type="match status" value="1"/>
</dbReference>
<dbReference type="SUPFAM" id="SSF52096">
    <property type="entry name" value="ClpP/crotonase"/>
    <property type="match status" value="1"/>
</dbReference>
<dbReference type="Proteomes" id="UP000292003">
    <property type="component" value="Unassembled WGS sequence"/>
</dbReference>
<dbReference type="Gene3D" id="3.90.226.10">
    <property type="entry name" value="2-enoyl-CoA Hydratase, Chain A, domain 1"/>
    <property type="match status" value="1"/>
</dbReference>
<dbReference type="PRINTS" id="PR00127">
    <property type="entry name" value="CLPPROTEASEP"/>
</dbReference>
<dbReference type="InterPro" id="IPR023562">
    <property type="entry name" value="ClpP/TepA"/>
</dbReference>